<evidence type="ECO:0000313" key="1">
    <source>
        <dbReference type="EMBL" id="ESK84207.1"/>
    </source>
</evidence>
<dbReference type="AlphaFoldDB" id="V2WRM4"/>
<keyword evidence="2" id="KW-1185">Reference proteome</keyword>
<comment type="caution">
    <text evidence="1">The sequence shown here is derived from an EMBL/GenBank/DDBJ whole genome shotgun (WGS) entry which is preliminary data.</text>
</comment>
<gene>
    <name evidence="1" type="ORF">Moror_16964</name>
</gene>
<organism evidence="1 2">
    <name type="scientific">Moniliophthora roreri (strain MCA 2997)</name>
    <name type="common">Cocoa frosty pod rot fungus</name>
    <name type="synonym">Crinipellis roreri</name>
    <dbReference type="NCBI Taxonomy" id="1381753"/>
    <lineage>
        <taxon>Eukaryota</taxon>
        <taxon>Fungi</taxon>
        <taxon>Dikarya</taxon>
        <taxon>Basidiomycota</taxon>
        <taxon>Agaricomycotina</taxon>
        <taxon>Agaricomycetes</taxon>
        <taxon>Agaricomycetidae</taxon>
        <taxon>Agaricales</taxon>
        <taxon>Marasmiineae</taxon>
        <taxon>Marasmiaceae</taxon>
        <taxon>Moniliophthora</taxon>
    </lineage>
</organism>
<reference evidence="1 2" key="1">
    <citation type="journal article" date="2014" name="BMC Genomics">
        <title>Genome and secretome analysis of the hemibiotrophic fungal pathogen, Moniliophthora roreri, which causes frosty pod rot disease of cacao: mechanisms of the biotrophic and necrotrophic phases.</title>
        <authorList>
            <person name="Meinhardt L.W."/>
            <person name="Costa G.G.L."/>
            <person name="Thomazella D.P.T."/>
            <person name="Teixeira P.J.P.L."/>
            <person name="Carazzolle M.F."/>
            <person name="Schuster S.C."/>
            <person name="Carlson J.E."/>
            <person name="Guiltinan M.J."/>
            <person name="Mieczkowski P."/>
            <person name="Farmer A."/>
            <person name="Ramaraj T."/>
            <person name="Crozier J."/>
            <person name="Davis R.E."/>
            <person name="Shao J."/>
            <person name="Melnick R.L."/>
            <person name="Pereira G.A.G."/>
            <person name="Bailey B.A."/>
        </authorList>
    </citation>
    <scope>NUCLEOTIDE SEQUENCE [LARGE SCALE GENOMIC DNA]</scope>
    <source>
        <strain evidence="1 2">MCA 2997</strain>
    </source>
</reference>
<dbReference type="HOGENOM" id="CLU_819126_0_0_1"/>
<dbReference type="EMBL" id="AWSO01001351">
    <property type="protein sequence ID" value="ESK84207.1"/>
    <property type="molecule type" value="Genomic_DNA"/>
</dbReference>
<protein>
    <submittedName>
        <fullName evidence="1">Uncharacterized protein</fullName>
    </submittedName>
</protein>
<sequence length="339" mass="38150">MVMLRKAWDGFWDQVKINLVAYCNHYDLVFDSNIEGRVKIEGAAGTVPTPIMMKLSPATRPRAVNNNVFRARITQLLKPKFLNRSESLGVYDVSAPNFGPDHEPSVVSTVGVYVEHVKTGNKMVIELGTSHGFYNDCKMDHYNSTATAPRRGSILVHFHPRVFPAPSDPRARLRSRRPAFAWLYIAQAIIASHLATLYIQLSCLDSAREHAEAITVHQAKIVLRPPLWFKHPRRTNVCGLYAHWLSCIKKKPMVRPQVPSSQPRILVSDSFGFHLARPGEPQPDKDYLQNLLADAAKLMSTPDTGNRDAHSFNTPIQRFFEYFRIGGAKGNRRSVGALI</sequence>
<accession>V2WRM4</accession>
<dbReference type="KEGG" id="mrr:Moror_16964"/>
<evidence type="ECO:0000313" key="2">
    <source>
        <dbReference type="Proteomes" id="UP000017559"/>
    </source>
</evidence>
<name>V2WRM4_MONRO</name>
<proteinExistence type="predicted"/>
<dbReference type="Proteomes" id="UP000017559">
    <property type="component" value="Unassembled WGS sequence"/>
</dbReference>